<keyword evidence="3" id="KW-1185">Reference proteome</keyword>
<dbReference type="Proteomes" id="UP000054217">
    <property type="component" value="Unassembled WGS sequence"/>
</dbReference>
<feature type="region of interest" description="Disordered" evidence="1">
    <location>
        <begin position="1"/>
        <end position="22"/>
    </location>
</feature>
<name>A0A0C3J8C5_PISTI</name>
<reference evidence="2 3" key="1">
    <citation type="submission" date="2014-04" db="EMBL/GenBank/DDBJ databases">
        <authorList>
            <consortium name="DOE Joint Genome Institute"/>
            <person name="Kuo A."/>
            <person name="Kohler A."/>
            <person name="Costa M.D."/>
            <person name="Nagy L.G."/>
            <person name="Floudas D."/>
            <person name="Copeland A."/>
            <person name="Barry K.W."/>
            <person name="Cichocki N."/>
            <person name="Veneault-Fourrey C."/>
            <person name="LaButti K."/>
            <person name="Lindquist E.A."/>
            <person name="Lipzen A."/>
            <person name="Lundell T."/>
            <person name="Morin E."/>
            <person name="Murat C."/>
            <person name="Sun H."/>
            <person name="Tunlid A."/>
            <person name="Henrissat B."/>
            <person name="Grigoriev I.V."/>
            <person name="Hibbett D.S."/>
            <person name="Martin F."/>
            <person name="Nordberg H.P."/>
            <person name="Cantor M.N."/>
            <person name="Hua S.X."/>
        </authorList>
    </citation>
    <scope>NUCLEOTIDE SEQUENCE [LARGE SCALE GENOMIC DNA]</scope>
    <source>
        <strain evidence="2 3">Marx 270</strain>
    </source>
</reference>
<gene>
    <name evidence="2" type="ORF">M404DRAFT_999893</name>
</gene>
<evidence type="ECO:0000313" key="2">
    <source>
        <dbReference type="EMBL" id="KIO05293.1"/>
    </source>
</evidence>
<feature type="compositionally biased region" description="Basic and acidic residues" evidence="1">
    <location>
        <begin position="9"/>
        <end position="18"/>
    </location>
</feature>
<proteinExistence type="predicted"/>
<evidence type="ECO:0000256" key="1">
    <source>
        <dbReference type="SAM" id="MobiDB-lite"/>
    </source>
</evidence>
<accession>A0A0C3J8C5</accession>
<dbReference type="HOGENOM" id="CLU_2400584_0_0_1"/>
<protein>
    <submittedName>
        <fullName evidence="2">Uncharacterized protein</fullName>
    </submittedName>
</protein>
<dbReference type="AlphaFoldDB" id="A0A0C3J8C5"/>
<evidence type="ECO:0000313" key="3">
    <source>
        <dbReference type="Proteomes" id="UP000054217"/>
    </source>
</evidence>
<organism evidence="2 3">
    <name type="scientific">Pisolithus tinctorius Marx 270</name>
    <dbReference type="NCBI Taxonomy" id="870435"/>
    <lineage>
        <taxon>Eukaryota</taxon>
        <taxon>Fungi</taxon>
        <taxon>Dikarya</taxon>
        <taxon>Basidiomycota</taxon>
        <taxon>Agaricomycotina</taxon>
        <taxon>Agaricomycetes</taxon>
        <taxon>Agaricomycetidae</taxon>
        <taxon>Boletales</taxon>
        <taxon>Sclerodermatineae</taxon>
        <taxon>Pisolithaceae</taxon>
        <taxon>Pisolithus</taxon>
    </lineage>
</organism>
<dbReference type="InParanoid" id="A0A0C3J8C5"/>
<dbReference type="EMBL" id="KN831967">
    <property type="protein sequence ID" value="KIO05293.1"/>
    <property type="molecule type" value="Genomic_DNA"/>
</dbReference>
<sequence>MQGISAREGQLRLGDHTPTHAVQSPCELASADRPFGQIHDFGSNRNIRLHVPGHLYSQSSAFVFPHRSRPYGVLLFGLPFISVSYKGGPNRTT</sequence>
<reference evidence="3" key="2">
    <citation type="submission" date="2015-01" db="EMBL/GenBank/DDBJ databases">
        <title>Evolutionary Origins and Diversification of the Mycorrhizal Mutualists.</title>
        <authorList>
            <consortium name="DOE Joint Genome Institute"/>
            <consortium name="Mycorrhizal Genomics Consortium"/>
            <person name="Kohler A."/>
            <person name="Kuo A."/>
            <person name="Nagy L.G."/>
            <person name="Floudas D."/>
            <person name="Copeland A."/>
            <person name="Barry K.W."/>
            <person name="Cichocki N."/>
            <person name="Veneault-Fourrey C."/>
            <person name="LaButti K."/>
            <person name="Lindquist E.A."/>
            <person name="Lipzen A."/>
            <person name="Lundell T."/>
            <person name="Morin E."/>
            <person name="Murat C."/>
            <person name="Riley R."/>
            <person name="Ohm R."/>
            <person name="Sun H."/>
            <person name="Tunlid A."/>
            <person name="Henrissat B."/>
            <person name="Grigoriev I.V."/>
            <person name="Hibbett D.S."/>
            <person name="Martin F."/>
        </authorList>
    </citation>
    <scope>NUCLEOTIDE SEQUENCE [LARGE SCALE GENOMIC DNA]</scope>
    <source>
        <strain evidence="3">Marx 270</strain>
    </source>
</reference>